<dbReference type="Gene3D" id="1.20.120.1200">
    <property type="entry name" value="NADH-ubiquinone/plastoquinone oxidoreductase chain 6, subunit NuoJ"/>
    <property type="match status" value="1"/>
</dbReference>
<feature type="transmembrane region" description="Helical" evidence="1">
    <location>
        <begin position="153"/>
        <end position="174"/>
    </location>
</feature>
<dbReference type="EMBL" id="KF649304">
    <property type="protein sequence ID" value="AHB62145.1"/>
    <property type="molecule type" value="Genomic_DNA"/>
</dbReference>
<accession>A0A0A7A6U3</accession>
<keyword evidence="1" id="KW-0472">Membrane</keyword>
<comment type="subcellular location">
    <subcellularLocation>
        <location evidence="1">Mitochondrion membrane</location>
        <topology evidence="1">Multi-pass membrane protein</topology>
    </subcellularLocation>
</comment>
<dbReference type="InterPro" id="IPR001457">
    <property type="entry name" value="NADH_UbQ/plastoQ_OxRdtase_su6"/>
</dbReference>
<keyword evidence="1" id="KW-0830">Ubiquinone</keyword>
<keyword evidence="1" id="KW-0249">Electron transport</keyword>
<gene>
    <name evidence="2" type="primary">nad6</name>
    <name evidence="2" type="ORF">Hild.prot.mt.41</name>
</gene>
<feature type="transmembrane region" description="Helical" evidence="1">
    <location>
        <begin position="6"/>
        <end position="25"/>
    </location>
</feature>
<dbReference type="AlphaFoldDB" id="A0A0A7A6U3"/>
<geneLocation type="mitochondrion" evidence="2"/>
<dbReference type="PANTHER" id="PTHR33269:SF17">
    <property type="entry name" value="NADH-UBIQUINONE OXIDOREDUCTASE CHAIN 6"/>
    <property type="match status" value="1"/>
</dbReference>
<keyword evidence="1" id="KW-0520">NAD</keyword>
<name>A0A0A7A6U3_9FLOR</name>
<keyword evidence="1 2" id="KW-0496">Mitochondrion</keyword>
<dbReference type="PANTHER" id="PTHR33269">
    <property type="entry name" value="NADH-UBIQUINONE OXIDOREDUCTASE CHAIN 6"/>
    <property type="match status" value="1"/>
</dbReference>
<keyword evidence="1" id="KW-0812">Transmembrane</keyword>
<dbReference type="Pfam" id="PF00499">
    <property type="entry name" value="Oxidored_q3"/>
    <property type="match status" value="1"/>
</dbReference>
<dbReference type="RefSeq" id="YP_009114082.1">
    <property type="nucleotide sequence ID" value="NC_026055.1"/>
</dbReference>
<keyword evidence="1" id="KW-1278">Translocase</keyword>
<feature type="transmembrane region" description="Helical" evidence="1">
    <location>
        <begin position="56"/>
        <end position="77"/>
    </location>
</feature>
<proteinExistence type="inferred from homology"/>
<protein>
    <recommendedName>
        <fullName evidence="1">NADH-ubiquinone oxidoreductase chain 6</fullName>
        <ecNumber evidence="1">7.1.1.2</ecNumber>
    </recommendedName>
</protein>
<feature type="transmembrane region" description="Helical" evidence="1">
    <location>
        <begin position="32"/>
        <end position="50"/>
    </location>
</feature>
<evidence type="ECO:0000256" key="1">
    <source>
        <dbReference type="RuleBase" id="RU004430"/>
    </source>
</evidence>
<organism evidence="2">
    <name type="scientific">Hildenbrandia rubra</name>
    <dbReference type="NCBI Taxonomy" id="31481"/>
    <lineage>
        <taxon>Eukaryota</taxon>
        <taxon>Rhodophyta</taxon>
        <taxon>Florideophyceae</taxon>
        <taxon>Hildenbrandiophycidae</taxon>
        <taxon>Hildenbrandiales</taxon>
        <taxon>Hildenbrandiaceae</taxon>
        <taxon>Hildenbrandia</taxon>
    </lineage>
</organism>
<comment type="function">
    <text evidence="1">Core subunit of the mitochondrial membrane respiratory chain NADH dehydrogenase (Complex I) which catalyzes electron transfer from NADH through the respiratory chain, using ubiquinone as an electron acceptor. Essential for the catalytic activity and assembly of complex I.</text>
</comment>
<dbReference type="GO" id="GO:0008137">
    <property type="term" value="F:NADH dehydrogenase (ubiquinone) activity"/>
    <property type="evidence" value="ECO:0007669"/>
    <property type="project" value="UniProtKB-UniRule"/>
</dbReference>
<dbReference type="GeneID" id="22834639"/>
<evidence type="ECO:0000313" key="2">
    <source>
        <dbReference type="EMBL" id="AHB62145.1"/>
    </source>
</evidence>
<comment type="catalytic activity">
    <reaction evidence="1">
        <text>a ubiquinone + NADH + 5 H(+)(in) = a ubiquinol + NAD(+) + 4 H(+)(out)</text>
        <dbReference type="Rhea" id="RHEA:29091"/>
        <dbReference type="Rhea" id="RHEA-COMP:9565"/>
        <dbReference type="Rhea" id="RHEA-COMP:9566"/>
        <dbReference type="ChEBI" id="CHEBI:15378"/>
        <dbReference type="ChEBI" id="CHEBI:16389"/>
        <dbReference type="ChEBI" id="CHEBI:17976"/>
        <dbReference type="ChEBI" id="CHEBI:57540"/>
        <dbReference type="ChEBI" id="CHEBI:57945"/>
        <dbReference type="EC" id="7.1.1.2"/>
    </reaction>
</comment>
<dbReference type="EC" id="7.1.1.2" evidence="1"/>
<reference evidence="2" key="1">
    <citation type="submission" date="2013-09" db="EMBL/GenBank/DDBJ databases">
        <title>Complete mitochondrion genomes reveal florideophycean red algal diversity.</title>
        <authorList>
            <person name="Yang E.C."/>
            <person name="Kim K.M."/>
            <person name="Kim S.Y."/>
            <person name="Yoon H.S."/>
        </authorList>
    </citation>
    <scope>NUCLEOTIDE SEQUENCE</scope>
</reference>
<keyword evidence="1" id="KW-0813">Transport</keyword>
<sequence>MIYDFILFSVFASLSVISATMVISLSNAVHSVLFLIFLFCNMSSLLLLLGAEFLSLLFLIVYVGAIAVLFLFVVMMLNINIELSSSKNYLKVLPIGFLLSIILALQILISIDVNFIGSKNIINSPEWILWLIESFSSSNVEALGFVLYTKYSLLFLLCGLVLLVSMLGVIVLTIHQKTKLKKQNITIQVYRVPRKTIKFSSLN</sequence>
<feature type="transmembrane region" description="Helical" evidence="1">
    <location>
        <begin position="89"/>
        <end position="109"/>
    </location>
</feature>
<dbReference type="GO" id="GO:0031966">
    <property type="term" value="C:mitochondrial membrane"/>
    <property type="evidence" value="ECO:0007669"/>
    <property type="project" value="UniProtKB-SubCell"/>
</dbReference>
<dbReference type="InterPro" id="IPR042106">
    <property type="entry name" value="Nuo/plastoQ_OxRdtase_6_NuoJ"/>
</dbReference>
<comment type="similarity">
    <text evidence="1">Belongs to the complex I subunit 6 family.</text>
</comment>
<dbReference type="NCBIfam" id="NF005164">
    <property type="entry name" value="PRK06638.1-4"/>
    <property type="match status" value="1"/>
</dbReference>
<keyword evidence="1" id="KW-1133">Transmembrane helix</keyword>
<keyword evidence="1" id="KW-0679">Respiratory chain</keyword>